<dbReference type="Gene3D" id="3.80.10.10">
    <property type="entry name" value="Ribonuclease Inhibitor"/>
    <property type="match status" value="1"/>
</dbReference>
<accession>A0A9P8N5V6</accession>
<proteinExistence type="predicted"/>
<dbReference type="GeneID" id="68351074"/>
<dbReference type="OrthoDB" id="2520703at2759"/>
<dbReference type="InterPro" id="IPR032675">
    <property type="entry name" value="LRR_dom_sf"/>
</dbReference>
<evidence type="ECO:0000313" key="2">
    <source>
        <dbReference type="Proteomes" id="UP000824596"/>
    </source>
</evidence>
<dbReference type="Proteomes" id="UP000824596">
    <property type="component" value="Unassembled WGS sequence"/>
</dbReference>
<evidence type="ECO:0000313" key="1">
    <source>
        <dbReference type="EMBL" id="KAH0966536.1"/>
    </source>
</evidence>
<name>A0A9P8N5V6_9HYPO</name>
<dbReference type="RefSeq" id="XP_044724049.1">
    <property type="nucleotide sequence ID" value="XM_044860416.1"/>
</dbReference>
<comment type="caution">
    <text evidence="1">The sequence shown here is derived from an EMBL/GenBank/DDBJ whole genome shotgun (WGS) entry which is preliminary data.</text>
</comment>
<reference evidence="1" key="1">
    <citation type="submission" date="2021-09" db="EMBL/GenBank/DDBJ databases">
        <title>A high-quality genome of the endoparasitic fungus Hirsutella rhossiliensis with a comparison of Hirsutella genomes reveals transposable elements contributing to genome size variation.</title>
        <authorList>
            <person name="Lin R."/>
            <person name="Jiao Y."/>
            <person name="Sun X."/>
            <person name="Ling J."/>
            <person name="Xie B."/>
            <person name="Cheng X."/>
        </authorList>
    </citation>
    <scope>NUCLEOTIDE SEQUENCE</scope>
    <source>
        <strain evidence="1">HR02</strain>
    </source>
</reference>
<gene>
    <name evidence="1" type="ORF">HRG_01945</name>
</gene>
<dbReference type="AlphaFoldDB" id="A0A9P8N5V6"/>
<organism evidence="1 2">
    <name type="scientific">Hirsutella rhossiliensis</name>
    <dbReference type="NCBI Taxonomy" id="111463"/>
    <lineage>
        <taxon>Eukaryota</taxon>
        <taxon>Fungi</taxon>
        <taxon>Dikarya</taxon>
        <taxon>Ascomycota</taxon>
        <taxon>Pezizomycotina</taxon>
        <taxon>Sordariomycetes</taxon>
        <taxon>Hypocreomycetidae</taxon>
        <taxon>Hypocreales</taxon>
        <taxon>Ophiocordycipitaceae</taxon>
        <taxon>Hirsutella</taxon>
    </lineage>
</organism>
<dbReference type="EMBL" id="JAIZPD010000002">
    <property type="protein sequence ID" value="KAH0966536.1"/>
    <property type="molecule type" value="Genomic_DNA"/>
</dbReference>
<keyword evidence="2" id="KW-1185">Reference proteome</keyword>
<sequence length="488" mass="55975">MSSLDSLPSDILYLICTHLCRHCHPPSVLALVNQGESPDVASSQAALVALCSTSRCLRDVAQTFLWHAPTIRDHGRFVRAVMARPDLALHTRYLPGRRWLETPTVCRYPEDLALCKRVAQMLFLELPFDPDFNDACRGDDGVDYFFTQLLVSLLPRVEIFYVDTRLDRGRDYVDWHRANFYNLEWRFDVLEHIDLDPASRRFPNLRTVIIDGGDTRACRTMSLIGLVTMLSAATNLRCLVLFQVRGFERHPDQRHLLPPSLQQVRELVLDEFNLYIDPTRQNYRSLENLIRLCPALQAFTLRPLPSRDASLAKGHHLSRSRLLDSLLPASETLTSLTIRLSHVRVSRWDFMPGPQPAMLQFPCLTTLVLDEQFFCRHWLPAKFGGYADDQTTCLTELLPQTMTLLGIRLHHKFRALNDVCHLGKEVATGMFPALQRVEIDVLNHVRSRPNNPAWARRLGKRLEAYRESARQAFDGTSVQAHIREVLTH</sequence>
<protein>
    <submittedName>
        <fullName evidence="1">Uncharacterized protein</fullName>
    </submittedName>
</protein>